<name>A0A9X0A4U7_9CNID</name>
<gene>
    <name evidence="2" type="ORF">OS493_006425</name>
</gene>
<feature type="domain" description="Death" evidence="1">
    <location>
        <begin position="247"/>
        <end position="302"/>
    </location>
</feature>
<comment type="caution">
    <text evidence="2">The sequence shown here is derived from an EMBL/GenBank/DDBJ whole genome shotgun (WGS) entry which is preliminary data.</text>
</comment>
<dbReference type="InterPro" id="IPR000488">
    <property type="entry name" value="Death_dom"/>
</dbReference>
<dbReference type="Pfam" id="PF00531">
    <property type="entry name" value="Death"/>
    <property type="match status" value="1"/>
</dbReference>
<sequence>MFKKHVTLTVALDRELEKSTGALLVLHGAPTNDGKIFWEDITHNSLFNLEKEELQVKINQFSLISVLWVRTKAEIVKRLNFVSFKYTLSVLFNINHQHSPFDELALVFMSQDSYQERLYREHEDSALMQLKSKGFEVLGCNVGLESGYIYNQESLSVSIQLGEDYKLVDNQQEHMEFTVESPVWWSTGCFITIPLQGSSADVKIPCERIAVHGQHGHVLKLDHFAQSDFYGYLRRLFGVEKTISNLKPVARKFGLPEETLNQVVARWQSEEKQLEMILSRWRERQGSTEDLAMLIKALEGLEPEEYTVKERGQMHVKH</sequence>
<evidence type="ECO:0000313" key="3">
    <source>
        <dbReference type="Proteomes" id="UP001163046"/>
    </source>
</evidence>
<dbReference type="SUPFAM" id="SSF47986">
    <property type="entry name" value="DEATH domain"/>
    <property type="match status" value="1"/>
</dbReference>
<keyword evidence="3" id="KW-1185">Reference proteome</keyword>
<dbReference type="AlphaFoldDB" id="A0A9X0A4U7"/>
<dbReference type="GO" id="GO:0007165">
    <property type="term" value="P:signal transduction"/>
    <property type="evidence" value="ECO:0007669"/>
    <property type="project" value="InterPro"/>
</dbReference>
<dbReference type="CDD" id="cd01670">
    <property type="entry name" value="Death"/>
    <property type="match status" value="1"/>
</dbReference>
<accession>A0A9X0A4U7</accession>
<protein>
    <recommendedName>
        <fullName evidence="1">Death domain-containing protein</fullName>
    </recommendedName>
</protein>
<dbReference type="InterPro" id="IPR011029">
    <property type="entry name" value="DEATH-like_dom_sf"/>
</dbReference>
<dbReference type="PROSITE" id="PS50017">
    <property type="entry name" value="DEATH_DOMAIN"/>
    <property type="match status" value="1"/>
</dbReference>
<proteinExistence type="predicted"/>
<evidence type="ECO:0000313" key="2">
    <source>
        <dbReference type="EMBL" id="KAJ7393451.1"/>
    </source>
</evidence>
<reference evidence="2" key="1">
    <citation type="submission" date="2023-01" db="EMBL/GenBank/DDBJ databases">
        <title>Genome assembly of the deep-sea coral Lophelia pertusa.</title>
        <authorList>
            <person name="Herrera S."/>
            <person name="Cordes E."/>
        </authorList>
    </citation>
    <scope>NUCLEOTIDE SEQUENCE</scope>
    <source>
        <strain evidence="2">USNM1676648</strain>
        <tissue evidence="2">Polyp</tissue>
    </source>
</reference>
<dbReference type="Proteomes" id="UP001163046">
    <property type="component" value="Unassembled WGS sequence"/>
</dbReference>
<dbReference type="Gene3D" id="1.10.533.10">
    <property type="entry name" value="Death Domain, Fas"/>
    <property type="match status" value="1"/>
</dbReference>
<dbReference type="EMBL" id="MU825398">
    <property type="protein sequence ID" value="KAJ7393451.1"/>
    <property type="molecule type" value="Genomic_DNA"/>
</dbReference>
<organism evidence="2 3">
    <name type="scientific">Desmophyllum pertusum</name>
    <dbReference type="NCBI Taxonomy" id="174260"/>
    <lineage>
        <taxon>Eukaryota</taxon>
        <taxon>Metazoa</taxon>
        <taxon>Cnidaria</taxon>
        <taxon>Anthozoa</taxon>
        <taxon>Hexacorallia</taxon>
        <taxon>Scleractinia</taxon>
        <taxon>Caryophylliina</taxon>
        <taxon>Caryophylliidae</taxon>
        <taxon>Desmophyllum</taxon>
    </lineage>
</organism>
<evidence type="ECO:0000259" key="1">
    <source>
        <dbReference type="PROSITE" id="PS50017"/>
    </source>
</evidence>